<name>A0A8H6X7Y1_9AGAR</name>
<dbReference type="EMBL" id="JACAZI010000024">
    <property type="protein sequence ID" value="KAF7335782.1"/>
    <property type="molecule type" value="Genomic_DNA"/>
</dbReference>
<evidence type="ECO:0000313" key="9">
    <source>
        <dbReference type="Proteomes" id="UP000620124"/>
    </source>
</evidence>
<feature type="transmembrane region" description="Helical" evidence="6">
    <location>
        <begin position="95"/>
        <end position="117"/>
    </location>
</feature>
<reference evidence="8" key="1">
    <citation type="submission" date="2020-05" db="EMBL/GenBank/DDBJ databases">
        <title>Mycena genomes resolve the evolution of fungal bioluminescence.</title>
        <authorList>
            <person name="Tsai I.J."/>
        </authorList>
    </citation>
    <scope>NUCLEOTIDE SEQUENCE</scope>
    <source>
        <strain evidence="8">CCC161011</strain>
    </source>
</reference>
<dbReference type="PANTHER" id="PTHR43791:SF85">
    <property type="entry name" value="TRANSPORTER, PUTATIVE (AFU_ORTHOLOGUE AFUA_6G00710)-RELATED"/>
    <property type="match status" value="1"/>
</dbReference>
<dbReference type="PROSITE" id="PS50850">
    <property type="entry name" value="MFS"/>
    <property type="match status" value="1"/>
</dbReference>
<dbReference type="GO" id="GO:0016020">
    <property type="term" value="C:membrane"/>
    <property type="evidence" value="ECO:0007669"/>
    <property type="project" value="UniProtKB-SubCell"/>
</dbReference>
<dbReference type="AlphaFoldDB" id="A0A8H6X7Y1"/>
<dbReference type="InterPro" id="IPR020846">
    <property type="entry name" value="MFS_dom"/>
</dbReference>
<dbReference type="Gene3D" id="1.20.1250.20">
    <property type="entry name" value="MFS general substrate transporter like domains"/>
    <property type="match status" value="2"/>
</dbReference>
<dbReference type="SUPFAM" id="SSF103473">
    <property type="entry name" value="MFS general substrate transporter"/>
    <property type="match status" value="1"/>
</dbReference>
<feature type="transmembrane region" description="Helical" evidence="6">
    <location>
        <begin position="289"/>
        <end position="311"/>
    </location>
</feature>
<comment type="caution">
    <text evidence="8">The sequence shown here is derived from an EMBL/GenBank/DDBJ whole genome shotgun (WGS) entry which is preliminary data.</text>
</comment>
<feature type="transmembrane region" description="Helical" evidence="6">
    <location>
        <begin position="264"/>
        <end position="283"/>
    </location>
</feature>
<evidence type="ECO:0000256" key="3">
    <source>
        <dbReference type="ARBA" id="ARBA00022692"/>
    </source>
</evidence>
<feature type="transmembrane region" description="Helical" evidence="6">
    <location>
        <begin position="240"/>
        <end position="257"/>
    </location>
</feature>
<evidence type="ECO:0000259" key="7">
    <source>
        <dbReference type="PROSITE" id="PS50850"/>
    </source>
</evidence>
<evidence type="ECO:0000256" key="2">
    <source>
        <dbReference type="ARBA" id="ARBA00022448"/>
    </source>
</evidence>
<evidence type="ECO:0000256" key="4">
    <source>
        <dbReference type="ARBA" id="ARBA00022989"/>
    </source>
</evidence>
<protein>
    <submittedName>
        <fullName evidence="8">MFS general substrate transporter</fullName>
    </submittedName>
</protein>
<feature type="domain" description="Major facilitator superfamily (MFS) profile" evidence="7">
    <location>
        <begin position="1"/>
        <end position="382"/>
    </location>
</feature>
<sequence length="412" mass="44858">MSNHQYSIVLTVTYVPYILVQIPSNLLLKRIGANILLPAMITLWGFTSMMQGFVNSYKGIIVCRCFLGLFEGGLLPGMTLYFTSLYPRGALQFRIAVVFATSALAGAFSGLLASAIIEMEGMGGRHGWAWIFILEGIFTILFGIASFVLLPRTLADARFLSAADKEYLRARLHEEGMTETNIKDHFNWADVIEAFKLPQVLLLAITGFFSGSTQGGLAYFEPSIVASLGYTSSRAQLMSVPPFAVAFVLCIVTALIADRYNARGLTAAGWSLISLIGFAMWLGSHSKSVRYGSLFLSVSAVNGLAPAIGAWNANNVAPYTRRATALAILTIFTNGGGILATWLLGSLSLPPNYTKAALTFTIFSAGELVTVLVVLWYLLAKNREKAKHREKESKDGNDSTLGNHSAWFVYRL</sequence>
<feature type="transmembrane region" description="Helical" evidence="6">
    <location>
        <begin position="323"/>
        <end position="344"/>
    </location>
</feature>
<evidence type="ECO:0000256" key="5">
    <source>
        <dbReference type="ARBA" id="ARBA00023136"/>
    </source>
</evidence>
<keyword evidence="3 6" id="KW-0812">Transmembrane</keyword>
<dbReference type="InterPro" id="IPR036259">
    <property type="entry name" value="MFS_trans_sf"/>
</dbReference>
<feature type="transmembrane region" description="Helical" evidence="6">
    <location>
        <begin position="35"/>
        <end position="53"/>
    </location>
</feature>
<feature type="transmembrane region" description="Helical" evidence="6">
    <location>
        <begin position="129"/>
        <end position="150"/>
    </location>
</feature>
<dbReference type="Proteomes" id="UP000620124">
    <property type="component" value="Unassembled WGS sequence"/>
</dbReference>
<accession>A0A8H6X7Y1</accession>
<feature type="transmembrane region" description="Helical" evidence="6">
    <location>
        <begin position="6"/>
        <end position="28"/>
    </location>
</feature>
<evidence type="ECO:0000313" key="8">
    <source>
        <dbReference type="EMBL" id="KAF7335782.1"/>
    </source>
</evidence>
<dbReference type="OrthoDB" id="2985014at2759"/>
<keyword evidence="9" id="KW-1185">Reference proteome</keyword>
<keyword evidence="5 6" id="KW-0472">Membrane</keyword>
<evidence type="ECO:0000256" key="1">
    <source>
        <dbReference type="ARBA" id="ARBA00004141"/>
    </source>
</evidence>
<dbReference type="InterPro" id="IPR011701">
    <property type="entry name" value="MFS"/>
</dbReference>
<proteinExistence type="predicted"/>
<dbReference type="GO" id="GO:0022857">
    <property type="term" value="F:transmembrane transporter activity"/>
    <property type="evidence" value="ECO:0007669"/>
    <property type="project" value="InterPro"/>
</dbReference>
<feature type="transmembrane region" description="Helical" evidence="6">
    <location>
        <begin position="59"/>
        <end position="83"/>
    </location>
</feature>
<keyword evidence="4 6" id="KW-1133">Transmembrane helix</keyword>
<dbReference type="Pfam" id="PF07690">
    <property type="entry name" value="MFS_1"/>
    <property type="match status" value="1"/>
</dbReference>
<organism evidence="8 9">
    <name type="scientific">Mycena venus</name>
    <dbReference type="NCBI Taxonomy" id="2733690"/>
    <lineage>
        <taxon>Eukaryota</taxon>
        <taxon>Fungi</taxon>
        <taxon>Dikarya</taxon>
        <taxon>Basidiomycota</taxon>
        <taxon>Agaricomycotina</taxon>
        <taxon>Agaricomycetes</taxon>
        <taxon>Agaricomycetidae</taxon>
        <taxon>Agaricales</taxon>
        <taxon>Marasmiineae</taxon>
        <taxon>Mycenaceae</taxon>
        <taxon>Mycena</taxon>
    </lineage>
</organism>
<feature type="transmembrane region" description="Helical" evidence="6">
    <location>
        <begin position="356"/>
        <end position="379"/>
    </location>
</feature>
<feature type="transmembrane region" description="Helical" evidence="6">
    <location>
        <begin position="200"/>
        <end position="220"/>
    </location>
</feature>
<comment type="subcellular location">
    <subcellularLocation>
        <location evidence="1">Membrane</location>
        <topology evidence="1">Multi-pass membrane protein</topology>
    </subcellularLocation>
</comment>
<dbReference type="PANTHER" id="PTHR43791">
    <property type="entry name" value="PERMEASE-RELATED"/>
    <property type="match status" value="1"/>
</dbReference>
<evidence type="ECO:0000256" key="6">
    <source>
        <dbReference type="SAM" id="Phobius"/>
    </source>
</evidence>
<gene>
    <name evidence="8" type="ORF">MVEN_02234200</name>
</gene>
<keyword evidence="2" id="KW-0813">Transport</keyword>